<feature type="domain" description="Superoxide dismutase copper/zinc binding" evidence="1">
    <location>
        <begin position="14"/>
        <end position="141"/>
    </location>
</feature>
<name>A0A0B1SQC7_OESDE</name>
<reference evidence="2 3" key="1">
    <citation type="submission" date="2014-03" db="EMBL/GenBank/DDBJ databases">
        <title>Draft genome of the hookworm Oesophagostomum dentatum.</title>
        <authorList>
            <person name="Mitreva M."/>
        </authorList>
    </citation>
    <scope>NUCLEOTIDE SEQUENCE [LARGE SCALE GENOMIC DNA]</scope>
    <source>
        <strain evidence="2 3">OD-Hann</strain>
    </source>
</reference>
<dbReference type="OrthoDB" id="2015551at2759"/>
<dbReference type="InterPro" id="IPR018152">
    <property type="entry name" value="SOD_Cu/Zn_BS"/>
</dbReference>
<dbReference type="Proteomes" id="UP000053660">
    <property type="component" value="Unassembled WGS sequence"/>
</dbReference>
<dbReference type="InterPro" id="IPR024134">
    <property type="entry name" value="SOD_Cu/Zn_/chaperone"/>
</dbReference>
<organism evidence="2 3">
    <name type="scientific">Oesophagostomum dentatum</name>
    <name type="common">Nodular worm</name>
    <dbReference type="NCBI Taxonomy" id="61180"/>
    <lineage>
        <taxon>Eukaryota</taxon>
        <taxon>Metazoa</taxon>
        <taxon>Ecdysozoa</taxon>
        <taxon>Nematoda</taxon>
        <taxon>Chromadorea</taxon>
        <taxon>Rhabditida</taxon>
        <taxon>Rhabditina</taxon>
        <taxon>Rhabditomorpha</taxon>
        <taxon>Strongyloidea</taxon>
        <taxon>Strongylidae</taxon>
        <taxon>Oesophagostomum</taxon>
    </lineage>
</organism>
<accession>A0A0B1SQC7</accession>
<dbReference type="CDD" id="cd00305">
    <property type="entry name" value="Cu-Zn_Superoxide_Dismutase"/>
    <property type="match status" value="1"/>
</dbReference>
<dbReference type="SUPFAM" id="SSF49329">
    <property type="entry name" value="Cu,Zn superoxide dismutase-like"/>
    <property type="match status" value="1"/>
</dbReference>
<dbReference type="GO" id="GO:0006801">
    <property type="term" value="P:superoxide metabolic process"/>
    <property type="evidence" value="ECO:0007669"/>
    <property type="project" value="InterPro"/>
</dbReference>
<dbReference type="PANTHER" id="PTHR10003">
    <property type="entry name" value="SUPEROXIDE DISMUTASE CU-ZN -RELATED"/>
    <property type="match status" value="1"/>
</dbReference>
<evidence type="ECO:0000259" key="1">
    <source>
        <dbReference type="Pfam" id="PF00080"/>
    </source>
</evidence>
<dbReference type="EMBL" id="KN561562">
    <property type="protein sequence ID" value="KHJ86091.1"/>
    <property type="molecule type" value="Genomic_DNA"/>
</dbReference>
<protein>
    <submittedName>
        <fullName evidence="2">Copper/zinc superoxide dismutase</fullName>
    </submittedName>
</protein>
<dbReference type="PROSITE" id="PS00087">
    <property type="entry name" value="SOD_CU_ZN_1"/>
    <property type="match status" value="1"/>
</dbReference>
<evidence type="ECO:0000313" key="2">
    <source>
        <dbReference type="EMBL" id="KHJ86091.1"/>
    </source>
</evidence>
<keyword evidence="3" id="KW-1185">Reference proteome</keyword>
<gene>
    <name evidence="2" type="ORF">OESDEN_14170</name>
</gene>
<evidence type="ECO:0000313" key="3">
    <source>
        <dbReference type="Proteomes" id="UP000053660"/>
    </source>
</evidence>
<sequence>MASCNFADVIHRTESTECHIIGEIEGLAPGFHGFHIHQLGDLTDGCTSVGPHFNPGNRHHAGPMDNLRHVGDLGNIEANRDGVARFHIKSRRVKILGQHSVVGRSFVVTEDADDLGKGQGPQRQESLRTGNAGAPLACGVIGRAARA</sequence>
<dbReference type="Gene3D" id="2.60.40.200">
    <property type="entry name" value="Superoxide dismutase, copper/zinc binding domain"/>
    <property type="match status" value="1"/>
</dbReference>
<dbReference type="Pfam" id="PF00080">
    <property type="entry name" value="Sod_Cu"/>
    <property type="match status" value="1"/>
</dbReference>
<dbReference type="InterPro" id="IPR001424">
    <property type="entry name" value="SOD_Cu_Zn_dom"/>
</dbReference>
<proteinExistence type="predicted"/>
<dbReference type="PRINTS" id="PR00068">
    <property type="entry name" value="CUZNDISMTASE"/>
</dbReference>
<dbReference type="InterPro" id="IPR036423">
    <property type="entry name" value="SOD-like_Cu/Zn_dom_sf"/>
</dbReference>
<dbReference type="AlphaFoldDB" id="A0A0B1SQC7"/>
<dbReference type="GO" id="GO:0005507">
    <property type="term" value="F:copper ion binding"/>
    <property type="evidence" value="ECO:0007669"/>
    <property type="project" value="InterPro"/>
</dbReference>